<protein>
    <submittedName>
        <fullName evidence="1">Uncharacterized protein</fullName>
    </submittedName>
</protein>
<name>A0AAU8ZJR5_MORMO</name>
<dbReference type="Proteomes" id="UP000244682">
    <property type="component" value="Chromosome"/>
</dbReference>
<gene>
    <name evidence="1" type="ORF">AM380_06090</name>
</gene>
<evidence type="ECO:0000313" key="2">
    <source>
        <dbReference type="Proteomes" id="UP000244682"/>
    </source>
</evidence>
<dbReference type="RefSeq" id="WP_108655776.1">
    <property type="nucleotide sequence ID" value="NZ_CP028956.1"/>
</dbReference>
<organism evidence="1 2">
    <name type="scientific">Morganella morganii</name>
    <name type="common">Proteus morganii</name>
    <dbReference type="NCBI Taxonomy" id="582"/>
    <lineage>
        <taxon>Bacteria</taxon>
        <taxon>Pseudomonadati</taxon>
        <taxon>Pseudomonadota</taxon>
        <taxon>Gammaproteobacteria</taxon>
        <taxon>Enterobacterales</taxon>
        <taxon>Morganellaceae</taxon>
        <taxon>Morganella</taxon>
    </lineage>
</organism>
<sequence length="183" mass="20590">MNNIIKSGDDYFIIEKIVPNATVSLPFTATLYQIYRVVYNVSSEHELYIDNERVDSLSPTFKQQLKYILGYEPTSKETKIKKIKLVFAGHYTSLIAIPKSSIISIPDILTEPKFLALELLSYGDDDIKNIRLYGNGNITFHSANGGLDDPIAMARYNKKTKKLTQINSSGEFSALMRTLSGQL</sequence>
<dbReference type="EMBL" id="CP028956">
    <property type="protein sequence ID" value="AWC93238.1"/>
    <property type="molecule type" value="Genomic_DNA"/>
</dbReference>
<accession>A0AAU8ZJR5</accession>
<dbReference type="AlphaFoldDB" id="A0AAU8ZJR5"/>
<reference evidence="1 2" key="1">
    <citation type="submission" date="2018-04" db="EMBL/GenBank/DDBJ databases">
        <title>Whole genome sequencing of Morganella morganii AR_0133.</title>
        <authorList>
            <person name="Conlan S."/>
            <person name="Thomas P.J."/>
            <person name="Mullikin J."/>
            <person name="Frank K.M."/>
            <person name="Segre J.A."/>
        </authorList>
    </citation>
    <scope>NUCLEOTIDE SEQUENCE [LARGE SCALE GENOMIC DNA]</scope>
    <source>
        <strain evidence="1 2">AR_0133</strain>
    </source>
</reference>
<proteinExistence type="predicted"/>
<evidence type="ECO:0000313" key="1">
    <source>
        <dbReference type="EMBL" id="AWC93238.1"/>
    </source>
</evidence>